<protein>
    <submittedName>
        <fullName evidence="2">Uncharacterized protein</fullName>
    </submittedName>
</protein>
<keyword evidence="1" id="KW-0812">Transmembrane</keyword>
<organism evidence="2">
    <name type="scientific">Desertifilum tharense IPPAS B-1220</name>
    <dbReference type="NCBI Taxonomy" id="1781255"/>
    <lineage>
        <taxon>Bacteria</taxon>
        <taxon>Bacillati</taxon>
        <taxon>Cyanobacteriota</taxon>
        <taxon>Cyanophyceae</taxon>
        <taxon>Desertifilales</taxon>
        <taxon>Desertifilaceae</taxon>
        <taxon>Desertifilum</taxon>
    </lineage>
</organism>
<dbReference type="EMBL" id="MJGC01000039">
    <property type="protein sequence ID" value="OEJ76303.1"/>
    <property type="molecule type" value="Genomic_DNA"/>
</dbReference>
<sequence length="145" mass="16420">MNEDLDRMPAHDLHYDYRVGDRNFEATSLSEVSSTQSPLIEQPEPETSAPNVPLLIVPLSLLAIAWAIGLSKRLDFRKSVKGNFDTLKSYHKIPCSHCRFFKNDPHLKCAVHPLKVSNPEAVDCPDFWPIDSSKFHSNSNNSQMK</sequence>
<dbReference type="OrthoDB" id="457956at2"/>
<keyword evidence="1" id="KW-0472">Membrane</keyword>
<evidence type="ECO:0000256" key="1">
    <source>
        <dbReference type="SAM" id="Phobius"/>
    </source>
</evidence>
<accession>A0A1E5QPM1</accession>
<reference evidence="2" key="1">
    <citation type="submission" date="2016-09" db="EMBL/GenBank/DDBJ databases">
        <title>Draft genome of thermotolerant cyanobacterium Desertifilum sp. strain IPPAS B-1220.</title>
        <authorList>
            <person name="Sinetova M.A."/>
            <person name="Bolakhan K."/>
            <person name="Zayadan B.K."/>
            <person name="Mironov K.S."/>
            <person name="Ustinova V."/>
            <person name="Kupriyanova E.V."/>
            <person name="Sidorov R.A."/>
            <person name="Skrypnik A.N."/>
            <person name="Gogoleva N.E."/>
            <person name="Gogolev Y.V."/>
            <person name="Los D.A."/>
        </authorList>
    </citation>
    <scope>NUCLEOTIDE SEQUENCE [LARGE SCALE GENOMIC DNA]</scope>
    <source>
        <strain evidence="2">IPPAS B-1220</strain>
    </source>
</reference>
<comment type="caution">
    <text evidence="2">The sequence shown here is derived from an EMBL/GenBank/DDBJ whole genome shotgun (WGS) entry which is preliminary data.</text>
</comment>
<gene>
    <name evidence="2" type="ORF">BH720_04650</name>
</gene>
<feature type="transmembrane region" description="Helical" evidence="1">
    <location>
        <begin position="52"/>
        <end position="71"/>
    </location>
</feature>
<name>A0A1E5QPM1_9CYAN</name>
<keyword evidence="1" id="KW-1133">Transmembrane helix</keyword>
<proteinExistence type="predicted"/>
<dbReference type="STRING" id="1781255.BH720_04650"/>
<evidence type="ECO:0000313" key="2">
    <source>
        <dbReference type="EMBL" id="OEJ76303.1"/>
    </source>
</evidence>
<dbReference type="AlphaFoldDB" id="A0A1E5QPM1"/>